<dbReference type="AlphaFoldDB" id="A0AAV5IYS7"/>
<keyword evidence="2" id="KW-1185">Reference proteome</keyword>
<accession>A0AAV5IYS7</accession>
<organism evidence="1 2">
    <name type="scientific">Rubroshorea leprosula</name>
    <dbReference type="NCBI Taxonomy" id="152421"/>
    <lineage>
        <taxon>Eukaryota</taxon>
        <taxon>Viridiplantae</taxon>
        <taxon>Streptophyta</taxon>
        <taxon>Embryophyta</taxon>
        <taxon>Tracheophyta</taxon>
        <taxon>Spermatophyta</taxon>
        <taxon>Magnoliopsida</taxon>
        <taxon>eudicotyledons</taxon>
        <taxon>Gunneridae</taxon>
        <taxon>Pentapetalae</taxon>
        <taxon>rosids</taxon>
        <taxon>malvids</taxon>
        <taxon>Malvales</taxon>
        <taxon>Dipterocarpaceae</taxon>
        <taxon>Rubroshorea</taxon>
    </lineage>
</organism>
<sequence length="35" mass="4240">MMWTMEHQIDVLVRSSHLEQVLKDFVLKESLRRPS</sequence>
<name>A0AAV5IYS7_9ROSI</name>
<dbReference type="Proteomes" id="UP001054252">
    <property type="component" value="Unassembled WGS sequence"/>
</dbReference>
<gene>
    <name evidence="1" type="ORF">SLEP1_g16046</name>
</gene>
<protein>
    <submittedName>
        <fullName evidence="1">Uncharacterized protein</fullName>
    </submittedName>
</protein>
<proteinExistence type="predicted"/>
<evidence type="ECO:0000313" key="2">
    <source>
        <dbReference type="Proteomes" id="UP001054252"/>
    </source>
</evidence>
<comment type="caution">
    <text evidence="1">The sequence shown here is derived from an EMBL/GenBank/DDBJ whole genome shotgun (WGS) entry which is preliminary data.</text>
</comment>
<reference evidence="1 2" key="1">
    <citation type="journal article" date="2021" name="Commun. Biol.">
        <title>The genome of Shorea leprosula (Dipterocarpaceae) highlights the ecological relevance of drought in aseasonal tropical rainforests.</title>
        <authorList>
            <person name="Ng K.K.S."/>
            <person name="Kobayashi M.J."/>
            <person name="Fawcett J.A."/>
            <person name="Hatakeyama M."/>
            <person name="Paape T."/>
            <person name="Ng C.H."/>
            <person name="Ang C.C."/>
            <person name="Tnah L.H."/>
            <person name="Lee C.T."/>
            <person name="Nishiyama T."/>
            <person name="Sese J."/>
            <person name="O'Brien M.J."/>
            <person name="Copetti D."/>
            <person name="Mohd Noor M.I."/>
            <person name="Ong R.C."/>
            <person name="Putra M."/>
            <person name="Sireger I.Z."/>
            <person name="Indrioko S."/>
            <person name="Kosugi Y."/>
            <person name="Izuno A."/>
            <person name="Isagi Y."/>
            <person name="Lee S.L."/>
            <person name="Shimizu K.K."/>
        </authorList>
    </citation>
    <scope>NUCLEOTIDE SEQUENCE [LARGE SCALE GENOMIC DNA]</scope>
    <source>
        <strain evidence="1">214</strain>
    </source>
</reference>
<evidence type="ECO:0000313" key="1">
    <source>
        <dbReference type="EMBL" id="GKV03800.1"/>
    </source>
</evidence>
<dbReference type="EMBL" id="BPVZ01000020">
    <property type="protein sequence ID" value="GKV03800.1"/>
    <property type="molecule type" value="Genomic_DNA"/>
</dbReference>